<keyword evidence="6" id="KW-0614">Plasmid</keyword>
<reference evidence="6" key="1">
    <citation type="submission" date="2022-08" db="EMBL/GenBank/DDBJ databases">
        <title>Complete Genome Sequences of 2 Bosea sp. soil isolates.</title>
        <authorList>
            <person name="Alvarez Arevalo M."/>
            <person name="Sterndorff E.B."/>
            <person name="Faurdal D."/>
            <person name="Joergensen T.S."/>
            <person name="Weber T."/>
        </authorList>
    </citation>
    <scope>NUCLEOTIDE SEQUENCE</scope>
    <source>
        <strain evidence="6">NBC_00436</strain>
        <plasmid evidence="6">pNBC436</plasmid>
    </source>
</reference>
<name>A0A9E8A286_9HYPH</name>
<gene>
    <name evidence="6" type="ORF">NWE54_26970</name>
</gene>
<evidence type="ECO:0000256" key="1">
    <source>
        <dbReference type="ARBA" id="ARBA00004418"/>
    </source>
</evidence>
<proteinExistence type="inferred from homology"/>
<evidence type="ECO:0000256" key="4">
    <source>
        <dbReference type="SAM" id="SignalP"/>
    </source>
</evidence>
<dbReference type="GO" id="GO:1904680">
    <property type="term" value="F:peptide transmembrane transporter activity"/>
    <property type="evidence" value="ECO:0007669"/>
    <property type="project" value="TreeGrafter"/>
</dbReference>
<dbReference type="InterPro" id="IPR006311">
    <property type="entry name" value="TAT_signal"/>
</dbReference>
<dbReference type="InterPro" id="IPR039424">
    <property type="entry name" value="SBP_5"/>
</dbReference>
<geneLocation type="plasmid" evidence="6">
    <name>pNBC436</name>
</geneLocation>
<keyword evidence="3 4" id="KW-0732">Signal</keyword>
<dbReference type="GO" id="GO:0043190">
    <property type="term" value="C:ATP-binding cassette (ABC) transporter complex"/>
    <property type="evidence" value="ECO:0007669"/>
    <property type="project" value="InterPro"/>
</dbReference>
<accession>A0A9E8A286</accession>
<feature type="signal peptide" evidence="4">
    <location>
        <begin position="1"/>
        <end position="27"/>
    </location>
</feature>
<dbReference type="PROSITE" id="PS51318">
    <property type="entry name" value="TAT"/>
    <property type="match status" value="1"/>
</dbReference>
<evidence type="ECO:0000256" key="3">
    <source>
        <dbReference type="ARBA" id="ARBA00022729"/>
    </source>
</evidence>
<dbReference type="AlphaFoldDB" id="A0A9E8A286"/>
<feature type="chain" id="PRO_5039624541" evidence="4">
    <location>
        <begin position="28"/>
        <end position="530"/>
    </location>
</feature>
<dbReference type="GO" id="GO:0015833">
    <property type="term" value="P:peptide transport"/>
    <property type="evidence" value="ECO:0007669"/>
    <property type="project" value="TreeGrafter"/>
</dbReference>
<dbReference type="PANTHER" id="PTHR30290">
    <property type="entry name" value="PERIPLASMIC BINDING COMPONENT OF ABC TRANSPORTER"/>
    <property type="match status" value="1"/>
</dbReference>
<sequence>MRLSRRSFLYSGTCLATGAFLLKGAQAASPPSTLRFIPQADIQVLDPIVNSGYNVRNFAYMVWDTLFAMDEQFRPQPQMVDRWTVSQDRLTYDFTLREGLLWHDGAPVRAADCVASLKRWATKNPTAIKMMAVTDTLATVDERSFRLVLKEPFGQVLEALATLSGYIPFMMPERLAQTDPNTSVKEIIGSGPFVFVRDQWDAGNKLVFKRFDKYRPRPEPASLASGGKVVHVETVEWVSIPDSATAAGALMSGEVDWYELPLFDLLPMLRENRDIRVASIDKLGSQALMRFNHLYPPFNNPLAREAVAVAVNQDDYMQAVAGENENWRNCYSVYACGLPMSSDAGADKLRAPRNLARAKELLKQSGYKDEPIVVLSIAEIPAMQAMALVTVELLKSIGFKAELVASDQGAFFQRRANREPVAKGGWNVFCTWIVAPDTANPAVSNVLQANGIKGYPGWPDDPAIEEMRARWLKLTNPDEQRKLAAEIQEKTYAGMNYLPLGQFFLPTAYRKTLQGVIDSPIPFFWNVRKS</sequence>
<evidence type="ECO:0000313" key="6">
    <source>
        <dbReference type="EMBL" id="UZF90181.1"/>
    </source>
</evidence>
<dbReference type="SUPFAM" id="SSF53850">
    <property type="entry name" value="Periplasmic binding protein-like II"/>
    <property type="match status" value="1"/>
</dbReference>
<comment type="subcellular location">
    <subcellularLocation>
        <location evidence="1">Periplasm</location>
    </subcellularLocation>
</comment>
<feature type="domain" description="Solute-binding protein family 5" evidence="5">
    <location>
        <begin position="75"/>
        <end position="441"/>
    </location>
</feature>
<dbReference type="InterPro" id="IPR000914">
    <property type="entry name" value="SBP_5_dom"/>
</dbReference>
<dbReference type="Gene3D" id="3.10.105.10">
    <property type="entry name" value="Dipeptide-binding Protein, Domain 3"/>
    <property type="match status" value="1"/>
</dbReference>
<comment type="similarity">
    <text evidence="2">Belongs to the bacterial solute-binding protein 5 family.</text>
</comment>
<organism evidence="6">
    <name type="scientific">Bosea sp. NBC_00436</name>
    <dbReference type="NCBI Taxonomy" id="2969620"/>
    <lineage>
        <taxon>Bacteria</taxon>
        <taxon>Pseudomonadati</taxon>
        <taxon>Pseudomonadota</taxon>
        <taxon>Alphaproteobacteria</taxon>
        <taxon>Hyphomicrobiales</taxon>
        <taxon>Boseaceae</taxon>
        <taxon>Bosea</taxon>
    </lineage>
</organism>
<evidence type="ECO:0000256" key="2">
    <source>
        <dbReference type="ARBA" id="ARBA00005695"/>
    </source>
</evidence>
<dbReference type="PANTHER" id="PTHR30290:SF38">
    <property type="entry name" value="D,D-DIPEPTIDE-BINDING PERIPLASMIC PROTEIN DDPA-RELATED"/>
    <property type="match status" value="1"/>
</dbReference>
<dbReference type="Gene3D" id="3.40.190.10">
    <property type="entry name" value="Periplasmic binding protein-like II"/>
    <property type="match status" value="1"/>
</dbReference>
<dbReference type="GO" id="GO:0030288">
    <property type="term" value="C:outer membrane-bounded periplasmic space"/>
    <property type="evidence" value="ECO:0007669"/>
    <property type="project" value="UniProtKB-ARBA"/>
</dbReference>
<dbReference type="EMBL" id="CP102775">
    <property type="protein sequence ID" value="UZF90181.1"/>
    <property type="molecule type" value="Genomic_DNA"/>
</dbReference>
<protein>
    <submittedName>
        <fullName evidence="6">ABC transporter substrate-binding protein</fullName>
    </submittedName>
</protein>
<dbReference type="PIRSF" id="PIRSF002741">
    <property type="entry name" value="MppA"/>
    <property type="match status" value="1"/>
</dbReference>
<evidence type="ECO:0000259" key="5">
    <source>
        <dbReference type="Pfam" id="PF00496"/>
    </source>
</evidence>
<dbReference type="Pfam" id="PF00496">
    <property type="entry name" value="SBP_bac_5"/>
    <property type="match status" value="1"/>
</dbReference>
<dbReference type="InterPro" id="IPR030678">
    <property type="entry name" value="Peptide/Ni-bd"/>
</dbReference>
<dbReference type="CDD" id="cd08502">
    <property type="entry name" value="PBP2_NikA_DppA_OppA_like_16"/>
    <property type="match status" value="1"/>
</dbReference>